<keyword evidence="3" id="KW-1185">Reference proteome</keyword>
<dbReference type="RefSeq" id="WP_372126674.1">
    <property type="nucleotide sequence ID" value="NZ_JBFSSG010000115.1"/>
</dbReference>
<dbReference type="EMBL" id="JBFSSG010000115">
    <property type="protein sequence ID" value="MEZ8724347.1"/>
    <property type="molecule type" value="Genomic_DNA"/>
</dbReference>
<feature type="domain" description="Polymerase nucleotidyl transferase" evidence="1">
    <location>
        <begin position="41"/>
        <end position="122"/>
    </location>
</feature>
<reference evidence="2 3" key="1">
    <citation type="journal article" date="2024" name="ISME J.">
        <title>Tailless and filamentous prophages are predominant in marine Vibrio.</title>
        <authorList>
            <person name="Steensen K."/>
            <person name="Seneca J."/>
            <person name="Bartlau N."/>
            <person name="Yu X.A."/>
            <person name="Hussain F.A."/>
            <person name="Polz M.F."/>
        </authorList>
    </citation>
    <scope>NUCLEOTIDE SEQUENCE [LARGE SCALE GENOMIC DNA]</scope>
    <source>
        <strain evidence="2 3">10N.239.312.F12</strain>
    </source>
</reference>
<evidence type="ECO:0000313" key="2">
    <source>
        <dbReference type="EMBL" id="MEZ8724347.1"/>
    </source>
</evidence>
<dbReference type="InterPro" id="IPR002934">
    <property type="entry name" value="Polymerase_NTP_transf_dom"/>
</dbReference>
<comment type="caution">
    <text evidence="2">The sequence shown here is derived from an EMBL/GenBank/DDBJ whole genome shotgun (WGS) entry which is preliminary data.</text>
</comment>
<organism evidence="2 3">
    <name type="scientific">Vibrio pomeroyi</name>
    <dbReference type="NCBI Taxonomy" id="198832"/>
    <lineage>
        <taxon>Bacteria</taxon>
        <taxon>Pseudomonadati</taxon>
        <taxon>Pseudomonadota</taxon>
        <taxon>Gammaproteobacteria</taxon>
        <taxon>Vibrionales</taxon>
        <taxon>Vibrionaceae</taxon>
        <taxon>Vibrio</taxon>
    </lineage>
</organism>
<dbReference type="SUPFAM" id="SSF81301">
    <property type="entry name" value="Nucleotidyltransferase"/>
    <property type="match status" value="1"/>
</dbReference>
<proteinExistence type="predicted"/>
<name>A0ABV4N558_9VIBR</name>
<evidence type="ECO:0000313" key="3">
    <source>
        <dbReference type="Proteomes" id="UP001570071"/>
    </source>
</evidence>
<dbReference type="InterPro" id="IPR043519">
    <property type="entry name" value="NT_sf"/>
</dbReference>
<dbReference type="Proteomes" id="UP001570071">
    <property type="component" value="Unassembled WGS sequence"/>
</dbReference>
<gene>
    <name evidence="2" type="ORF">AB6D66_25095</name>
</gene>
<dbReference type="Gene3D" id="3.30.460.10">
    <property type="entry name" value="Beta Polymerase, domain 2"/>
    <property type="match status" value="1"/>
</dbReference>
<evidence type="ECO:0000259" key="1">
    <source>
        <dbReference type="Pfam" id="PF01909"/>
    </source>
</evidence>
<accession>A0ABV4N558</accession>
<protein>
    <submittedName>
        <fullName evidence="2">Nucleotidyltransferase domain-containing protein</fullName>
    </submittedName>
</protein>
<sequence length="267" mass="30383">MNGRNIDESGFISCDISISNVDLRFKPTLDIVIQRITEALGSLIHSIYLYGSVGRGTAVYGVSDLDLSVIVFKPLTERQKDSFQKLEVELCSELDAISKLEFDIGTFEESYIQNDFEWRFWLKHMCACVWGKDLRSTIKPYRPSINVGLEMNKDIEEWIDLRSNGLTRENYVAKGKSIAKKILRTHYSLYCQIDNSFYSDLYNIAQVLISFEPYQSACIKEALQVSQGKIDNFSHVTSLIEGYGETVSSLFFSIKTGTHTLSPTMKN</sequence>
<dbReference type="Pfam" id="PF01909">
    <property type="entry name" value="NTP_transf_2"/>
    <property type="match status" value="1"/>
</dbReference>